<evidence type="ECO:0000313" key="3">
    <source>
        <dbReference type="Proteomes" id="UP001215598"/>
    </source>
</evidence>
<keyword evidence="1" id="KW-0812">Transmembrane</keyword>
<gene>
    <name evidence="2" type="ORF">B0H16DRAFT_1618915</name>
</gene>
<keyword evidence="1" id="KW-1133">Transmembrane helix</keyword>
<keyword evidence="1" id="KW-0472">Membrane</keyword>
<dbReference type="EMBL" id="JARKIB010000327">
    <property type="protein sequence ID" value="KAJ7714320.1"/>
    <property type="molecule type" value="Genomic_DNA"/>
</dbReference>
<evidence type="ECO:0000256" key="1">
    <source>
        <dbReference type="SAM" id="Phobius"/>
    </source>
</evidence>
<proteinExistence type="predicted"/>
<organism evidence="2 3">
    <name type="scientific">Mycena metata</name>
    <dbReference type="NCBI Taxonomy" id="1033252"/>
    <lineage>
        <taxon>Eukaryota</taxon>
        <taxon>Fungi</taxon>
        <taxon>Dikarya</taxon>
        <taxon>Basidiomycota</taxon>
        <taxon>Agaricomycotina</taxon>
        <taxon>Agaricomycetes</taxon>
        <taxon>Agaricomycetidae</taxon>
        <taxon>Agaricales</taxon>
        <taxon>Marasmiineae</taxon>
        <taxon>Mycenaceae</taxon>
        <taxon>Mycena</taxon>
    </lineage>
</organism>
<protein>
    <submittedName>
        <fullName evidence="2">Uncharacterized protein</fullName>
    </submittedName>
</protein>
<accession>A0AAD7H845</accession>
<keyword evidence="3" id="KW-1185">Reference proteome</keyword>
<comment type="caution">
    <text evidence="2">The sequence shown here is derived from an EMBL/GenBank/DDBJ whole genome shotgun (WGS) entry which is preliminary data.</text>
</comment>
<dbReference type="AlphaFoldDB" id="A0AAD7H845"/>
<evidence type="ECO:0000313" key="2">
    <source>
        <dbReference type="EMBL" id="KAJ7714320.1"/>
    </source>
</evidence>
<name>A0AAD7H845_9AGAR</name>
<feature type="transmembrane region" description="Helical" evidence="1">
    <location>
        <begin position="21"/>
        <end position="40"/>
    </location>
</feature>
<reference evidence="2" key="1">
    <citation type="submission" date="2023-03" db="EMBL/GenBank/DDBJ databases">
        <title>Massive genome expansion in bonnet fungi (Mycena s.s.) driven by repeated elements and novel gene families across ecological guilds.</title>
        <authorList>
            <consortium name="Lawrence Berkeley National Laboratory"/>
            <person name="Harder C.B."/>
            <person name="Miyauchi S."/>
            <person name="Viragh M."/>
            <person name="Kuo A."/>
            <person name="Thoen E."/>
            <person name="Andreopoulos B."/>
            <person name="Lu D."/>
            <person name="Skrede I."/>
            <person name="Drula E."/>
            <person name="Henrissat B."/>
            <person name="Morin E."/>
            <person name="Kohler A."/>
            <person name="Barry K."/>
            <person name="LaButti K."/>
            <person name="Morin E."/>
            <person name="Salamov A."/>
            <person name="Lipzen A."/>
            <person name="Mereny Z."/>
            <person name="Hegedus B."/>
            <person name="Baldrian P."/>
            <person name="Stursova M."/>
            <person name="Weitz H."/>
            <person name="Taylor A."/>
            <person name="Grigoriev I.V."/>
            <person name="Nagy L.G."/>
            <person name="Martin F."/>
            <person name="Kauserud H."/>
        </authorList>
    </citation>
    <scope>NUCLEOTIDE SEQUENCE</scope>
    <source>
        <strain evidence="2">CBHHK182m</strain>
    </source>
</reference>
<sequence length="376" mass="43337">MPGFDRPPRNPAQKINSGYKAWEFLLYFFGVGPALLYGILPEKYWISYCKSVRGVRVLLQDEITPADLLESHELLSEWSDEFEQFYVQRRADRIHFVRPVVHTISHMPPETFRKGPGNVYSQWGLERTIGNLGEELRQHSNPYANLSQRAIHRAWVNSLKTIIPDLEPDSVVLPRGSIDIGKGYALLKRQDSCSRSVRACEEEAVREYMEEEFGEEAAKYWRPFVVRWARARLPNGHTARSLWGEEAREELRIARAVEVNVPDQDCEIAEVLFFCVLNFEDEERYVAIASFFGPPDPHLYKISSKSYWTASHLRDSGIRAIDITSISSCVMMAPDEQYQHYPGRAEGSEVDRWFLTEKPTLKMASWTSAAEPIDEE</sequence>
<dbReference type="Proteomes" id="UP001215598">
    <property type="component" value="Unassembled WGS sequence"/>
</dbReference>